<gene>
    <name evidence="2" type="ORF">BZL30_4129</name>
</gene>
<dbReference type="AlphaFoldDB" id="A0A1V3X9Z1"/>
<dbReference type="EMBL" id="MVBM01000003">
    <property type="protein sequence ID" value="OOK75947.1"/>
    <property type="molecule type" value="Genomic_DNA"/>
</dbReference>
<organism evidence="2 3">
    <name type="scientific">Mycobacterium kansasii</name>
    <dbReference type="NCBI Taxonomy" id="1768"/>
    <lineage>
        <taxon>Bacteria</taxon>
        <taxon>Bacillati</taxon>
        <taxon>Actinomycetota</taxon>
        <taxon>Actinomycetes</taxon>
        <taxon>Mycobacteriales</taxon>
        <taxon>Mycobacteriaceae</taxon>
        <taxon>Mycobacterium</taxon>
    </lineage>
</organism>
<comment type="caution">
    <text evidence="2">The sequence shown here is derived from an EMBL/GenBank/DDBJ whole genome shotgun (WGS) entry which is preliminary data.</text>
</comment>
<proteinExistence type="predicted"/>
<name>A0A1V3X9Z1_MYCKA</name>
<evidence type="ECO:0000256" key="1">
    <source>
        <dbReference type="SAM" id="MobiDB-lite"/>
    </source>
</evidence>
<evidence type="ECO:0000313" key="2">
    <source>
        <dbReference type="EMBL" id="OOK75947.1"/>
    </source>
</evidence>
<feature type="compositionally biased region" description="Polar residues" evidence="1">
    <location>
        <begin position="1"/>
        <end position="27"/>
    </location>
</feature>
<accession>A0A1V3X9Z1</accession>
<feature type="compositionally biased region" description="Gly residues" evidence="1">
    <location>
        <begin position="36"/>
        <end position="52"/>
    </location>
</feature>
<protein>
    <submittedName>
        <fullName evidence="2">Uncharacterized protein</fullName>
    </submittedName>
</protein>
<sequence>MRTPNLSRDGSSELVSPTAAFPSSISRSLAVAGNRHGAGGGGVPARPGRGGI</sequence>
<evidence type="ECO:0000313" key="3">
    <source>
        <dbReference type="Proteomes" id="UP000189229"/>
    </source>
</evidence>
<reference evidence="2 3" key="1">
    <citation type="submission" date="2017-02" db="EMBL/GenBank/DDBJ databases">
        <title>Complete genome sequences of Mycobacterium kansasii strains isolated from rhesus macaques.</title>
        <authorList>
            <person name="Panda A."/>
            <person name="Nagaraj S."/>
            <person name="Zhao X."/>
            <person name="Tettelin H."/>
            <person name="Detolla L.J."/>
        </authorList>
    </citation>
    <scope>NUCLEOTIDE SEQUENCE [LARGE SCALE GENOMIC DNA]</scope>
    <source>
        <strain evidence="2 3">11-3813</strain>
    </source>
</reference>
<feature type="region of interest" description="Disordered" evidence="1">
    <location>
        <begin position="1"/>
        <end position="52"/>
    </location>
</feature>
<dbReference type="Proteomes" id="UP000189229">
    <property type="component" value="Unassembled WGS sequence"/>
</dbReference>